<dbReference type="InterPro" id="IPR050520">
    <property type="entry name" value="INO80/SWR1_helicase"/>
</dbReference>
<organism evidence="14 15">
    <name type="scientific">Cyanidioschyzon merolae (strain NIES-3377 / 10D)</name>
    <name type="common">Unicellular red alga</name>
    <dbReference type="NCBI Taxonomy" id="280699"/>
    <lineage>
        <taxon>Eukaryota</taxon>
        <taxon>Rhodophyta</taxon>
        <taxon>Bangiophyceae</taxon>
        <taxon>Cyanidiales</taxon>
        <taxon>Cyanidiaceae</taxon>
        <taxon>Cyanidioschyzon</taxon>
    </lineage>
</organism>
<keyword evidence="7" id="KW-0156">Chromatin regulator</keyword>
<gene>
    <name evidence="14" type="ORF">CYME_CMT353C</name>
</gene>
<feature type="region of interest" description="Disordered" evidence="10">
    <location>
        <begin position="1387"/>
        <end position="1439"/>
    </location>
</feature>
<dbReference type="InterPro" id="IPR038718">
    <property type="entry name" value="SNF2-like_sf"/>
</dbReference>
<dbReference type="Pfam" id="PF07529">
    <property type="entry name" value="HSA"/>
    <property type="match status" value="1"/>
</dbReference>
<accession>M1VID9</accession>
<keyword evidence="9" id="KW-0539">Nucleus</keyword>
<evidence type="ECO:0000259" key="12">
    <source>
        <dbReference type="PROSITE" id="PS51194"/>
    </source>
</evidence>
<dbReference type="RefSeq" id="XP_005539343.1">
    <property type="nucleotide sequence ID" value="XM_005539286.1"/>
</dbReference>
<dbReference type="GO" id="GO:0016887">
    <property type="term" value="F:ATP hydrolysis activity"/>
    <property type="evidence" value="ECO:0007669"/>
    <property type="project" value="TreeGrafter"/>
</dbReference>
<dbReference type="GO" id="GO:0004386">
    <property type="term" value="F:helicase activity"/>
    <property type="evidence" value="ECO:0007669"/>
    <property type="project" value="UniProtKB-KW"/>
</dbReference>
<dbReference type="GO" id="GO:0005524">
    <property type="term" value="F:ATP binding"/>
    <property type="evidence" value="ECO:0007669"/>
    <property type="project" value="UniProtKB-KW"/>
</dbReference>
<protein>
    <submittedName>
        <fullName evidence="14">Uncharacterized protein</fullName>
    </submittedName>
</protein>
<dbReference type="PROSITE" id="PS51204">
    <property type="entry name" value="HSA"/>
    <property type="match status" value="1"/>
</dbReference>
<dbReference type="EMBL" id="AP006502">
    <property type="protein sequence ID" value="BAM83307.1"/>
    <property type="molecule type" value="Genomic_DNA"/>
</dbReference>
<feature type="domain" description="Helicase ATP-binding" evidence="11">
    <location>
        <begin position="606"/>
        <end position="771"/>
    </location>
</feature>
<dbReference type="GO" id="GO:0042393">
    <property type="term" value="F:histone binding"/>
    <property type="evidence" value="ECO:0007669"/>
    <property type="project" value="TreeGrafter"/>
</dbReference>
<dbReference type="Gene3D" id="1.20.120.850">
    <property type="entry name" value="SWI2/SNF2 ATPases, N-terminal domain"/>
    <property type="match status" value="1"/>
</dbReference>
<dbReference type="InterPro" id="IPR027417">
    <property type="entry name" value="P-loop_NTPase"/>
</dbReference>
<dbReference type="Pfam" id="PF00176">
    <property type="entry name" value="SNF2-rel_dom"/>
    <property type="match status" value="1"/>
</dbReference>
<dbReference type="SMART" id="SM00487">
    <property type="entry name" value="DEXDc"/>
    <property type="match status" value="1"/>
</dbReference>
<evidence type="ECO:0000259" key="13">
    <source>
        <dbReference type="PROSITE" id="PS51204"/>
    </source>
</evidence>
<feature type="region of interest" description="Disordered" evidence="10">
    <location>
        <begin position="1"/>
        <end position="27"/>
    </location>
</feature>
<dbReference type="PANTHER" id="PTHR45685">
    <property type="entry name" value="HELICASE SRCAP-RELATED"/>
    <property type="match status" value="1"/>
</dbReference>
<evidence type="ECO:0000313" key="15">
    <source>
        <dbReference type="Proteomes" id="UP000007014"/>
    </source>
</evidence>
<evidence type="ECO:0000256" key="4">
    <source>
        <dbReference type="ARBA" id="ARBA00022801"/>
    </source>
</evidence>
<dbReference type="Gene3D" id="3.40.50.300">
    <property type="entry name" value="P-loop containing nucleotide triphosphate hydrolases"/>
    <property type="match status" value="1"/>
</dbReference>
<dbReference type="KEGG" id="cme:CYME_CMT353C"/>
<reference evidence="14 15" key="2">
    <citation type="journal article" date="2007" name="BMC Biol.">
        <title>A 100%-complete sequence reveals unusually simple genomic features in the hot-spring red alga Cyanidioschyzon merolae.</title>
        <authorList>
            <person name="Nozaki H."/>
            <person name="Takano H."/>
            <person name="Misumi O."/>
            <person name="Terasawa K."/>
            <person name="Matsuzaki M."/>
            <person name="Maruyama S."/>
            <person name="Nishida K."/>
            <person name="Yagisawa F."/>
            <person name="Yoshida Y."/>
            <person name="Fujiwara T."/>
            <person name="Takio S."/>
            <person name="Tamura K."/>
            <person name="Chung S.J."/>
            <person name="Nakamura S."/>
            <person name="Kuroiwa H."/>
            <person name="Tanaka K."/>
            <person name="Sato N."/>
            <person name="Kuroiwa T."/>
        </authorList>
    </citation>
    <scope>NUCLEOTIDE SEQUENCE [LARGE SCALE GENOMIC DNA]</scope>
    <source>
        <strain evidence="14 15">10D</strain>
    </source>
</reference>
<dbReference type="GO" id="GO:0000812">
    <property type="term" value="C:Swr1 complex"/>
    <property type="evidence" value="ECO:0007669"/>
    <property type="project" value="TreeGrafter"/>
</dbReference>
<comment type="subcellular location">
    <subcellularLocation>
        <location evidence="1">Nucleus</location>
    </subcellularLocation>
</comment>
<dbReference type="Pfam" id="PF00271">
    <property type="entry name" value="Helicase_C"/>
    <property type="match status" value="1"/>
</dbReference>
<dbReference type="SMART" id="SM00573">
    <property type="entry name" value="HSA"/>
    <property type="match status" value="1"/>
</dbReference>
<feature type="region of interest" description="Disordered" evidence="10">
    <location>
        <begin position="409"/>
        <end position="457"/>
    </location>
</feature>
<dbReference type="STRING" id="280699.M1VID9"/>
<dbReference type="InterPro" id="IPR000330">
    <property type="entry name" value="SNF2_N"/>
</dbReference>
<evidence type="ECO:0000256" key="5">
    <source>
        <dbReference type="ARBA" id="ARBA00022806"/>
    </source>
</evidence>
<evidence type="ECO:0000256" key="3">
    <source>
        <dbReference type="ARBA" id="ARBA00022741"/>
    </source>
</evidence>
<dbReference type="CDD" id="cd18003">
    <property type="entry name" value="DEXQc_SRCAP"/>
    <property type="match status" value="1"/>
</dbReference>
<dbReference type="GeneID" id="16998092"/>
<feature type="domain" description="HSA" evidence="13">
    <location>
        <begin position="263"/>
        <end position="339"/>
    </location>
</feature>
<proteinExistence type="inferred from homology"/>
<dbReference type="CDD" id="cd18793">
    <property type="entry name" value="SF2_C_SNF"/>
    <property type="match status" value="1"/>
</dbReference>
<feature type="region of interest" description="Disordered" evidence="10">
    <location>
        <begin position="1718"/>
        <end position="1769"/>
    </location>
</feature>
<dbReference type="PROSITE" id="PS51194">
    <property type="entry name" value="HELICASE_CTER"/>
    <property type="match status" value="1"/>
</dbReference>
<keyword evidence="5" id="KW-0347">Helicase</keyword>
<comment type="similarity">
    <text evidence="2">Belongs to the SNF2/RAD54 helicase family. SWR1 subfamily.</text>
</comment>
<dbReference type="Gene3D" id="3.40.50.10810">
    <property type="entry name" value="Tandem AAA-ATPase domain"/>
    <property type="match status" value="1"/>
</dbReference>
<dbReference type="FunFam" id="3.40.50.10810:FF:000005">
    <property type="entry name" value="Photoperiod-independent early flowering 1"/>
    <property type="match status" value="1"/>
</dbReference>
<dbReference type="InterPro" id="IPR001650">
    <property type="entry name" value="Helicase_C-like"/>
</dbReference>
<keyword evidence="15" id="KW-1185">Reference proteome</keyword>
<evidence type="ECO:0000256" key="8">
    <source>
        <dbReference type="ARBA" id="ARBA00023125"/>
    </source>
</evidence>
<dbReference type="OrthoDB" id="372624at2759"/>
<dbReference type="SUPFAM" id="SSF52540">
    <property type="entry name" value="P-loop containing nucleoside triphosphate hydrolases"/>
    <property type="match status" value="2"/>
</dbReference>
<dbReference type="InterPro" id="IPR014012">
    <property type="entry name" value="HSA_dom"/>
</dbReference>
<keyword evidence="6" id="KW-0067">ATP-binding</keyword>
<evidence type="ECO:0000256" key="1">
    <source>
        <dbReference type="ARBA" id="ARBA00004123"/>
    </source>
</evidence>
<evidence type="ECO:0000313" key="14">
    <source>
        <dbReference type="EMBL" id="BAM83307.1"/>
    </source>
</evidence>
<keyword evidence="4" id="KW-0378">Hydrolase</keyword>
<evidence type="ECO:0000256" key="10">
    <source>
        <dbReference type="SAM" id="MobiDB-lite"/>
    </source>
</evidence>
<evidence type="ECO:0000256" key="6">
    <source>
        <dbReference type="ARBA" id="ARBA00022840"/>
    </source>
</evidence>
<feature type="compositionally biased region" description="Basic and acidic residues" evidence="10">
    <location>
        <begin position="120"/>
        <end position="143"/>
    </location>
</feature>
<keyword evidence="8" id="KW-0238">DNA-binding</keyword>
<dbReference type="InterPro" id="IPR014001">
    <property type="entry name" value="Helicase_ATP-bd"/>
</dbReference>
<dbReference type="GO" id="GO:0006338">
    <property type="term" value="P:chromatin remodeling"/>
    <property type="evidence" value="ECO:0007669"/>
    <property type="project" value="TreeGrafter"/>
</dbReference>
<evidence type="ECO:0000256" key="7">
    <source>
        <dbReference type="ARBA" id="ARBA00022853"/>
    </source>
</evidence>
<dbReference type="PANTHER" id="PTHR45685:SF1">
    <property type="entry name" value="HELICASE SRCAP"/>
    <property type="match status" value="1"/>
</dbReference>
<dbReference type="SMART" id="SM00490">
    <property type="entry name" value="HELICc"/>
    <property type="match status" value="1"/>
</dbReference>
<evidence type="ECO:0000259" key="11">
    <source>
        <dbReference type="PROSITE" id="PS51192"/>
    </source>
</evidence>
<feature type="compositionally biased region" description="Polar residues" evidence="10">
    <location>
        <begin position="1400"/>
        <end position="1413"/>
    </location>
</feature>
<feature type="region of interest" description="Disordered" evidence="10">
    <location>
        <begin position="486"/>
        <end position="526"/>
    </location>
</feature>
<dbReference type="eggNOG" id="KOG0391">
    <property type="taxonomic scope" value="Eukaryota"/>
</dbReference>
<reference evidence="14 15" key="1">
    <citation type="journal article" date="2004" name="Nature">
        <title>Genome sequence of the ultrasmall unicellular red alga Cyanidioschyzon merolae 10D.</title>
        <authorList>
            <person name="Matsuzaki M."/>
            <person name="Misumi O."/>
            <person name="Shin-i T."/>
            <person name="Maruyama S."/>
            <person name="Takahara M."/>
            <person name="Miyagishima S."/>
            <person name="Mori T."/>
            <person name="Nishida K."/>
            <person name="Yagisawa F."/>
            <person name="Nishida K."/>
            <person name="Yoshida Y."/>
            <person name="Nishimura Y."/>
            <person name="Nakao S."/>
            <person name="Kobayashi T."/>
            <person name="Momoyama Y."/>
            <person name="Higashiyama T."/>
            <person name="Minoda A."/>
            <person name="Sano M."/>
            <person name="Nomoto H."/>
            <person name="Oishi K."/>
            <person name="Hayashi H."/>
            <person name="Ohta F."/>
            <person name="Nishizaka S."/>
            <person name="Haga S."/>
            <person name="Miura S."/>
            <person name="Morishita T."/>
            <person name="Kabeya Y."/>
            <person name="Terasawa K."/>
            <person name="Suzuki Y."/>
            <person name="Ishii Y."/>
            <person name="Asakawa S."/>
            <person name="Takano H."/>
            <person name="Ohta N."/>
            <person name="Kuroiwa H."/>
            <person name="Tanaka K."/>
            <person name="Shimizu N."/>
            <person name="Sugano S."/>
            <person name="Sato N."/>
            <person name="Nozaki H."/>
            <person name="Ogasawara N."/>
            <person name="Kohara Y."/>
            <person name="Kuroiwa T."/>
        </authorList>
    </citation>
    <scope>NUCLEOTIDE SEQUENCE [LARGE SCALE GENOMIC DNA]</scope>
    <source>
        <strain evidence="14 15">10D</strain>
    </source>
</reference>
<evidence type="ECO:0000256" key="2">
    <source>
        <dbReference type="ARBA" id="ARBA00009220"/>
    </source>
</evidence>
<feature type="domain" description="Helicase C-terminal" evidence="12">
    <location>
        <begin position="1101"/>
        <end position="1259"/>
    </location>
</feature>
<feature type="region of interest" description="Disordered" evidence="10">
    <location>
        <begin position="39"/>
        <end position="72"/>
    </location>
</feature>
<dbReference type="Proteomes" id="UP000007014">
    <property type="component" value="Chromosome 20"/>
</dbReference>
<dbReference type="GO" id="GO:0003677">
    <property type="term" value="F:DNA binding"/>
    <property type="evidence" value="ECO:0007669"/>
    <property type="project" value="UniProtKB-KW"/>
</dbReference>
<name>M1VID9_CYAM1</name>
<dbReference type="InterPro" id="IPR049730">
    <property type="entry name" value="SNF2/RAD54-like_C"/>
</dbReference>
<sequence>MNTSPRLRGQRRSDYAAYAGRRRQPASSLSCAVGAELKAAAHAEPVSPGNEIPRTTGEGERTGTAVQGPTTSRIDALLTKQALSDELLMSKLSDRLRELARRAAASRDEHLRQAQLLQTRAEREQKRKLVRSHGDVRPLKRDAAGSSVLHTTAPRGTGEQASPPRSTFRDAGSMDWKSSAEEPARLTLDEQVLQHLTKGHESGGTSTSAALEKRCQASIEALDTTVLGFSDADAASQRLAEDRILREATEIQQRNLELAKARLPKQPEPPRSKTHHDYLCEAMIWLATDYRERFKWHAAFRARLARAIHRFHEERKQRDARDSQAREVARIRRARLLSRHVQKFWESLFHMMIWEQQAQDERLAKRKRQRALDSLVHQTEDYVKVLAEELATCDSEQMVVDGEPYSTAELATGRESDRASQTQLPEITADTAANGTIRESDTQSLMPRATNEVHLSTSRARRPLPGCLMSSADASVDDVGTGGYGTQRQIGSMPGTADSVYSSAQRLGDASPEDRGDGDGGTALLPTKPEVAANMSERLPNTSLGAAAAPDVEEHSGNATQTSCAALSTKEALERPASFRSVDDALRILFRGRLRPYQHAGLQWLIALNEKGLNGMLADDMGLGKTIQTIALLAWLATAKQDWGPHLIVVPTSVVMNWNIEFKKFAPGLKVLCYFGTPTERAAKRRGWTKPNAFHVCVTSYHMVVQDATVFRRQQWSYLVLDEAQHIKNFQSQKWQTLLTFHSRHRLLLTGTPLQNSLIELWSLLHFLMPNVFQSHSEFREWFQEPIETLIQADASVQESMVERLHRVIRPFVLRRLKRDVERELPPKTEEIVWCSLSKRQRELYDDFMSRAATREKLLSGNYLSVMNVLIQLRKVCNHPDLFAGRPIDEPYASQRPLTIFIPHIIRAEAASETAQRRAPRLVDESMSREDAARIRALTAAARMLAETSACPTTCSDSQAISRASFASLLARIDRAEQTERNQLRLVSCSRRIAEPVIGASIRQLVRVPLRSAPALHPVATLERLVDRALAQALPFTLVVHRAIAPVPQLVSKAAFRYQRRTACGTTSPPLAYLFGLWRPLAIRQQLRFPDARLLQWDCGKLQRLAVLLRELEQKGHRVLIFTQMVRMLDILEQFLCLHRFAYIRMDGSTPTGLRLRLCERFNNDRRYLVFLSTTRSGGVGLNLTGADTVLFYDSDWNPTVDAQAQDRCHRIGQDRPVRIYRLVTEGTVEAPILRRALQKQRLEQLVLADGLFTTEVLQRVHPLELIEGGPAPPPVHPNPYGGLEACGLTEQEYIQLERTILEAEDDEERRMRQAMELAASADASLDAVDFAETPAMAATRTDKPAGDTSTWWPVWHTAWRIAQHLGGPVAAAAAVAWDTRQAPERVANTNDSNLDEGAANTSLNDEADQNSAALPLVYPPVPDPNSSGTKNGSGGLDWRRTTRAYHSEKRSGDTAAALVMVYGPPVETPVDLILDPEAGTEDAAFFIHCYWRMAHSGAPTALQRGRVSDVQQIASHLRNDDAFVDSLTAGLGAAAATTTTTTTTTTTRVPVAEARNAVDRIRAPEATATAKSGARADSSTMRTLPLGPTRQVYVNLQAWLRHRVQWSFQEDAALLQAWQRYGSNPRLLGDILHAQASVRLGLLHRRTVREIEERLQLLLAKKITEPSALAQWHEAVSQTRATSMRKHHRRSIQLAQRRVLGMRARLDTKRVLRTSRGDAGNNAFLDPDRAREASPRTVTADRAAAKRDALPKRTQTNEGARTPADAVPGAVAPAPAQVMDPRVLVPPPGTSGCGTAEATAAGSLVHRPGVKLEEELRRRRPFRRYIARLGPLLGFELRTSNRGLDND</sequence>
<evidence type="ECO:0000256" key="9">
    <source>
        <dbReference type="ARBA" id="ARBA00023242"/>
    </source>
</evidence>
<keyword evidence="3" id="KW-0547">Nucleotide-binding</keyword>
<feature type="region of interest" description="Disordered" evidence="10">
    <location>
        <begin position="117"/>
        <end position="182"/>
    </location>
</feature>
<dbReference type="PROSITE" id="PS51192">
    <property type="entry name" value="HELICASE_ATP_BIND_1"/>
    <property type="match status" value="1"/>
</dbReference>